<organism evidence="2">
    <name type="scientific">Zea mays subsp. parviglumis</name>
    <name type="common">Balsas teosinte</name>
    <dbReference type="NCBI Taxonomy" id="76912"/>
    <lineage>
        <taxon>Eukaryota</taxon>
        <taxon>Viridiplantae</taxon>
        <taxon>Streptophyta</taxon>
        <taxon>Embryophyta</taxon>
        <taxon>Tracheophyta</taxon>
        <taxon>Spermatophyta</taxon>
        <taxon>Magnoliopsida</taxon>
        <taxon>Liliopsida</taxon>
        <taxon>Poales</taxon>
        <taxon>Poaceae</taxon>
        <taxon>PACMAD clade</taxon>
        <taxon>Panicoideae</taxon>
        <taxon>Andropogonodae</taxon>
        <taxon>Andropogoneae</taxon>
        <taxon>Tripsacinae</taxon>
        <taxon>Zea</taxon>
    </lineage>
</organism>
<dbReference type="GeneID" id="4267121"/>
<dbReference type="EMBL" id="DQ645539">
    <property type="protein sequence ID" value="ABF70879.1"/>
    <property type="molecule type" value="Genomic_DNA"/>
</dbReference>
<keyword evidence="2" id="KW-0496">Mitochondrion</keyword>
<name>Q0GR18_ZEAMP</name>
<sequence length="186" mass="20716">MSRLEVICSKLLGKFLLGFHFHDLPKDILFFLILILVFVSRMLVRALWPRCPVWAARVFTLLSVTTALFYYSSLMTTAEWVTNLIRMRGGSAAGNPDGTSSPSSSFFQGLSREIPGAPVEPGQEVQQPEMALAAPNPSIQPTDRGEQSRRVLRLGRTSQRTAVHLQGRLPSKISGLWNSYSILKKN</sequence>
<keyword evidence="1" id="KW-0472">Membrane</keyword>
<reference evidence="2" key="1">
    <citation type="submission" date="2006-05" db="EMBL/GenBank/DDBJ databases">
        <title>The complete mitochondrial genomes of five close relatives of maize.</title>
        <authorList>
            <person name="Allen J.O."/>
            <person name="Minx P."/>
            <person name="Fauron C.M."/>
            <person name="Oddiraju S."/>
            <person name="Clifton S.W."/>
            <person name="Newton K.J."/>
        </authorList>
    </citation>
    <scope>NUCLEOTIDE SEQUENCE</scope>
</reference>
<geneLocation type="mitochondrion" evidence="2"/>
<gene>
    <name evidence="2" type="primary">orf186</name>
</gene>
<accession>Q0GR18</accession>
<evidence type="ECO:0000256" key="1">
    <source>
        <dbReference type="SAM" id="Phobius"/>
    </source>
</evidence>
<feature type="transmembrane region" description="Helical" evidence="1">
    <location>
        <begin position="54"/>
        <end position="71"/>
    </location>
</feature>
<keyword evidence="1" id="KW-0812">Transmembrane</keyword>
<protein>
    <submittedName>
        <fullName evidence="2">Uncharacterized protein orf186</fullName>
    </submittedName>
</protein>
<proteinExistence type="predicted"/>
<feature type="transmembrane region" description="Helical" evidence="1">
    <location>
        <begin position="28"/>
        <end position="48"/>
    </location>
</feature>
<evidence type="ECO:0000313" key="2">
    <source>
        <dbReference type="EMBL" id="ABF70879.1"/>
    </source>
</evidence>
<dbReference type="RefSeq" id="YP_740420.1">
    <property type="nucleotide sequence ID" value="NC_008332.1"/>
</dbReference>
<dbReference type="AlphaFoldDB" id="Q0GR18"/>
<keyword evidence="1" id="KW-1133">Transmembrane helix</keyword>